<organism evidence="1 2">
    <name type="scientific">Mesoflavibacter profundi</name>
    <dbReference type="NCBI Taxonomy" id="2708110"/>
    <lineage>
        <taxon>Bacteria</taxon>
        <taxon>Pseudomonadati</taxon>
        <taxon>Bacteroidota</taxon>
        <taxon>Flavobacteriia</taxon>
        <taxon>Flavobacteriales</taxon>
        <taxon>Flavobacteriaceae</taxon>
        <taxon>Mesoflavibacter</taxon>
    </lineage>
</organism>
<comment type="caution">
    <text evidence="1">The sequence shown here is derived from an EMBL/GenBank/DDBJ whole genome shotgun (WGS) entry which is preliminary data.</text>
</comment>
<sequence>MEQPNLSYIDSLSGGDKDFKQKLIDIIKKEYPEEKDIYLTNIKKGNYKQAASNVHKLKHKISILGLEKSYDIAANYEANLLEDNTDLKQEFEAILNVITNYLQQL</sequence>
<reference evidence="1" key="1">
    <citation type="submission" date="2022-11" db="EMBL/GenBank/DDBJ databases">
        <title>Refractory cell wall polysaccharides provide important carbon source for microbial heterotrophs in the hadal ocean.</title>
        <authorList>
            <person name="Zhu X."/>
        </authorList>
    </citation>
    <scope>NUCLEOTIDE SEQUENCE</scope>
    <source>
        <strain evidence="1">MTRN7</strain>
    </source>
</reference>
<dbReference type="Proteomes" id="UP001149142">
    <property type="component" value="Unassembled WGS sequence"/>
</dbReference>
<gene>
    <name evidence="1" type="ORF">OOZ35_08895</name>
</gene>
<dbReference type="SUPFAM" id="SSF47226">
    <property type="entry name" value="Histidine-containing phosphotransfer domain, HPT domain"/>
    <property type="match status" value="1"/>
</dbReference>
<accession>A0ABT4S0L7</accession>
<dbReference type="EMBL" id="JAPFGC010000002">
    <property type="protein sequence ID" value="MDA0177604.1"/>
    <property type="molecule type" value="Genomic_DNA"/>
</dbReference>
<dbReference type="Gene3D" id="1.20.120.160">
    <property type="entry name" value="HPT domain"/>
    <property type="match status" value="1"/>
</dbReference>
<evidence type="ECO:0000313" key="2">
    <source>
        <dbReference type="Proteomes" id="UP001149142"/>
    </source>
</evidence>
<evidence type="ECO:0000313" key="1">
    <source>
        <dbReference type="EMBL" id="MDA0177604.1"/>
    </source>
</evidence>
<keyword evidence="2" id="KW-1185">Reference proteome</keyword>
<proteinExistence type="predicted"/>
<dbReference type="RefSeq" id="WP_270005506.1">
    <property type="nucleotide sequence ID" value="NZ_CAXQEU010000004.1"/>
</dbReference>
<protein>
    <submittedName>
        <fullName evidence="1">Hpt domain-containing protein</fullName>
    </submittedName>
</protein>
<dbReference type="InterPro" id="IPR036641">
    <property type="entry name" value="HPT_dom_sf"/>
</dbReference>
<name>A0ABT4S0L7_9FLAO</name>